<sequence>MTDDHDDLYFRVSVMMSVMVEISGCGGDSLVLSEVPEGWTADWVNTIWHLKRQDFRKACSLVIRPAKIFGPRLQRSLM</sequence>
<gene>
    <name evidence="1" type="ORF">CP49_01660</name>
</gene>
<dbReference type="RefSeq" id="WP_057851034.1">
    <property type="nucleotide sequence ID" value="NZ_LLXX01000101.1"/>
</dbReference>
<protein>
    <submittedName>
        <fullName evidence="1">Uncharacterized protein</fullName>
    </submittedName>
</protein>
<accession>A0A0R3LNZ0</accession>
<name>A0A0R3LNZ0_9BRAD</name>
<evidence type="ECO:0000313" key="1">
    <source>
        <dbReference type="EMBL" id="KRR06838.1"/>
    </source>
</evidence>
<comment type="caution">
    <text evidence="1">The sequence shown here is derived from an EMBL/GenBank/DDBJ whole genome shotgun (WGS) entry which is preliminary data.</text>
</comment>
<dbReference type="EMBL" id="LLXX01000101">
    <property type="protein sequence ID" value="KRR06838.1"/>
    <property type="molecule type" value="Genomic_DNA"/>
</dbReference>
<organism evidence="1 2">
    <name type="scientific">Bradyrhizobium valentinum</name>
    <dbReference type="NCBI Taxonomy" id="1518501"/>
    <lineage>
        <taxon>Bacteria</taxon>
        <taxon>Pseudomonadati</taxon>
        <taxon>Pseudomonadota</taxon>
        <taxon>Alphaproteobacteria</taxon>
        <taxon>Hyphomicrobiales</taxon>
        <taxon>Nitrobacteraceae</taxon>
        <taxon>Bradyrhizobium</taxon>
    </lineage>
</organism>
<keyword evidence="2" id="KW-1185">Reference proteome</keyword>
<evidence type="ECO:0000313" key="2">
    <source>
        <dbReference type="Proteomes" id="UP000051913"/>
    </source>
</evidence>
<dbReference type="Proteomes" id="UP000051913">
    <property type="component" value="Unassembled WGS sequence"/>
</dbReference>
<proteinExistence type="predicted"/>
<reference evidence="1 2" key="1">
    <citation type="submission" date="2014-03" db="EMBL/GenBank/DDBJ databases">
        <title>Bradyrhizobium valentinum sp. nov., isolated from effective nodules of Lupinus mariae-josephae, a lupine endemic of basic-lime soils in Eastern Spain.</title>
        <authorList>
            <person name="Duran D."/>
            <person name="Rey L."/>
            <person name="Navarro A."/>
            <person name="Busquets A."/>
            <person name="Imperial J."/>
            <person name="Ruiz-Argueso T."/>
        </authorList>
    </citation>
    <scope>NUCLEOTIDE SEQUENCE [LARGE SCALE GENOMIC DNA]</scope>
    <source>
        <strain evidence="1 2">LmjM3</strain>
    </source>
</reference>
<dbReference type="AlphaFoldDB" id="A0A0R3LNZ0"/>